<organism evidence="5 6">
    <name type="scientific">Mola mola</name>
    <name type="common">Ocean sunfish</name>
    <name type="synonym">Tetraodon mola</name>
    <dbReference type="NCBI Taxonomy" id="94237"/>
    <lineage>
        <taxon>Eukaryota</taxon>
        <taxon>Metazoa</taxon>
        <taxon>Chordata</taxon>
        <taxon>Craniata</taxon>
        <taxon>Vertebrata</taxon>
        <taxon>Euteleostomi</taxon>
        <taxon>Actinopterygii</taxon>
        <taxon>Neopterygii</taxon>
        <taxon>Teleostei</taxon>
        <taxon>Neoteleostei</taxon>
        <taxon>Acanthomorphata</taxon>
        <taxon>Eupercaria</taxon>
        <taxon>Tetraodontiformes</taxon>
        <taxon>Molidae</taxon>
        <taxon>Mola</taxon>
    </lineage>
</organism>
<dbReference type="InterPro" id="IPR050822">
    <property type="entry name" value="Cerebellin_Synaptic_Org"/>
</dbReference>
<dbReference type="SUPFAM" id="SSF49842">
    <property type="entry name" value="TNF-like"/>
    <property type="match status" value="1"/>
</dbReference>
<dbReference type="Proteomes" id="UP000261620">
    <property type="component" value="Unplaced"/>
</dbReference>
<evidence type="ECO:0000256" key="2">
    <source>
        <dbReference type="ARBA" id="ARBA00022525"/>
    </source>
</evidence>
<evidence type="ECO:0000313" key="6">
    <source>
        <dbReference type="Proteomes" id="UP000261620"/>
    </source>
</evidence>
<evidence type="ECO:0000259" key="4">
    <source>
        <dbReference type="PROSITE" id="PS50871"/>
    </source>
</evidence>
<dbReference type="PANTHER" id="PTHR22923">
    <property type="entry name" value="CEREBELLIN-RELATED"/>
    <property type="match status" value="1"/>
</dbReference>
<dbReference type="InterPro" id="IPR008983">
    <property type="entry name" value="Tumour_necrosis_fac-like_dom"/>
</dbReference>
<dbReference type="AlphaFoldDB" id="A0A3Q4B8L2"/>
<comment type="subcellular location">
    <subcellularLocation>
        <location evidence="1">Secreted</location>
    </subcellularLocation>
</comment>
<dbReference type="OMA" id="KNHEILM"/>
<evidence type="ECO:0000256" key="3">
    <source>
        <dbReference type="ARBA" id="ARBA00022729"/>
    </source>
</evidence>
<name>A0A3Q4B8L2_MOLML</name>
<keyword evidence="3" id="KW-0732">Signal</keyword>
<dbReference type="InterPro" id="IPR001073">
    <property type="entry name" value="C1q_dom"/>
</dbReference>
<protein>
    <recommendedName>
        <fullName evidence="4">C1q domain-containing protein</fullName>
    </recommendedName>
</protein>
<reference evidence="5" key="2">
    <citation type="submission" date="2025-09" db="UniProtKB">
        <authorList>
            <consortium name="Ensembl"/>
        </authorList>
    </citation>
    <scope>IDENTIFICATION</scope>
</reference>
<dbReference type="STRING" id="94237.ENSMMOP00000014320"/>
<sequence length="184" mass="20897">MQTVRNQLQTFRYFDLLRCSVFTVTALTPDLKSRLSSTESELLDIKYKTSKVAFYTALTNAGHIGPFNTHIVLKFSKVFTNVGKAYNPSTGFFTAPVKGVYYFQFTLASYLYNFYTAVDVLKNNQRIMYNWELNQFGGHQSFTNSIILELMEGDEIHLSLPAGNTVFDSENNQTTFSGALLFPL</sequence>
<reference evidence="5" key="1">
    <citation type="submission" date="2025-08" db="UniProtKB">
        <authorList>
            <consortium name="Ensembl"/>
        </authorList>
    </citation>
    <scope>IDENTIFICATION</scope>
</reference>
<dbReference type="Gene3D" id="2.60.120.40">
    <property type="match status" value="1"/>
</dbReference>
<dbReference type="PRINTS" id="PR00007">
    <property type="entry name" value="COMPLEMNTC1Q"/>
</dbReference>
<dbReference type="Pfam" id="PF00386">
    <property type="entry name" value="C1q"/>
    <property type="match status" value="1"/>
</dbReference>
<evidence type="ECO:0000313" key="5">
    <source>
        <dbReference type="Ensembl" id="ENSMMOP00000014320.1"/>
    </source>
</evidence>
<evidence type="ECO:0000256" key="1">
    <source>
        <dbReference type="ARBA" id="ARBA00004613"/>
    </source>
</evidence>
<keyword evidence="2" id="KW-0964">Secreted</keyword>
<feature type="domain" description="C1q" evidence="4">
    <location>
        <begin position="47"/>
        <end position="184"/>
    </location>
</feature>
<dbReference type="GO" id="GO:0005576">
    <property type="term" value="C:extracellular region"/>
    <property type="evidence" value="ECO:0007669"/>
    <property type="project" value="UniProtKB-SubCell"/>
</dbReference>
<dbReference type="PROSITE" id="PS50871">
    <property type="entry name" value="C1Q"/>
    <property type="match status" value="1"/>
</dbReference>
<keyword evidence="6" id="KW-1185">Reference proteome</keyword>
<dbReference type="PANTHER" id="PTHR22923:SF102">
    <property type="entry name" value="CEREBELLIN 13-RELATED"/>
    <property type="match status" value="1"/>
</dbReference>
<accession>A0A3Q4B8L2</accession>
<dbReference type="SMART" id="SM00110">
    <property type="entry name" value="C1Q"/>
    <property type="match status" value="1"/>
</dbReference>
<dbReference type="Ensembl" id="ENSMMOT00000014555.1">
    <property type="protein sequence ID" value="ENSMMOP00000014320.1"/>
    <property type="gene ID" value="ENSMMOG00000010965.1"/>
</dbReference>
<proteinExistence type="predicted"/>